<proteinExistence type="predicted"/>
<evidence type="ECO:0000313" key="2">
    <source>
        <dbReference type="EMBL" id="KAK7101237.1"/>
    </source>
</evidence>
<evidence type="ECO:0000256" key="1">
    <source>
        <dbReference type="SAM" id="MobiDB-lite"/>
    </source>
</evidence>
<comment type="caution">
    <text evidence="2">The sequence shown here is derived from an EMBL/GenBank/DDBJ whole genome shotgun (WGS) entry which is preliminary data.</text>
</comment>
<dbReference type="PANTHER" id="PTHR28457:SF2">
    <property type="entry name" value="SIMILAR TO 4930578I06RIK PROTEIN"/>
    <property type="match status" value="1"/>
</dbReference>
<gene>
    <name evidence="2" type="ORF">V1264_024051</name>
</gene>
<organism evidence="2 3">
    <name type="scientific">Littorina saxatilis</name>
    <dbReference type="NCBI Taxonomy" id="31220"/>
    <lineage>
        <taxon>Eukaryota</taxon>
        <taxon>Metazoa</taxon>
        <taxon>Spiralia</taxon>
        <taxon>Lophotrochozoa</taxon>
        <taxon>Mollusca</taxon>
        <taxon>Gastropoda</taxon>
        <taxon>Caenogastropoda</taxon>
        <taxon>Littorinimorpha</taxon>
        <taxon>Littorinoidea</taxon>
        <taxon>Littorinidae</taxon>
        <taxon>Littorina</taxon>
    </lineage>
</organism>
<evidence type="ECO:0000313" key="3">
    <source>
        <dbReference type="Proteomes" id="UP001374579"/>
    </source>
</evidence>
<protein>
    <submittedName>
        <fullName evidence="2">Uncharacterized protein</fullName>
    </submittedName>
</protein>
<feature type="compositionally biased region" description="Low complexity" evidence="1">
    <location>
        <begin position="292"/>
        <end position="322"/>
    </location>
</feature>
<sequence>MAAVGEAEAKQIASLGEKHGRSLLAELMNFGPYEDECNMQKSIQVDFFYDHLMFAVKKGFPWEQVCCVVQFADEFLATATDKTITEAVRLYIAQSTNLLLELGECKYKVYTDFLFTTFFTHFQLYKYVMTYPRKAKIPHLTMDVYPPVPPLPLAAAKEKSVWMYDNKLENVENHEFELLKERLIHQEQITQEMMDKKTVVSSTVESLEQPLTKDALGDMLRSLLSEYTEATSKALTTKIADVRKDLEVKLEKTCLPRPAVLGPPPRFKPKSPIPLLSKQGTGHGKGDKKNKNSNSSTDKPKSAKSAKSSARSRASSRGSKHT</sequence>
<name>A0AAN9GAR4_9CAEN</name>
<dbReference type="AlphaFoldDB" id="A0AAN9GAR4"/>
<dbReference type="Proteomes" id="UP001374579">
    <property type="component" value="Unassembled WGS sequence"/>
</dbReference>
<reference evidence="2 3" key="1">
    <citation type="submission" date="2024-02" db="EMBL/GenBank/DDBJ databases">
        <title>Chromosome-scale genome assembly of the rough periwinkle Littorina saxatilis.</title>
        <authorList>
            <person name="De Jode A."/>
            <person name="Faria R."/>
            <person name="Formenti G."/>
            <person name="Sims Y."/>
            <person name="Smith T.P."/>
            <person name="Tracey A."/>
            <person name="Wood J.M.D."/>
            <person name="Zagrodzka Z.B."/>
            <person name="Johannesson K."/>
            <person name="Butlin R.K."/>
            <person name="Leder E.H."/>
        </authorList>
    </citation>
    <scope>NUCLEOTIDE SEQUENCE [LARGE SCALE GENOMIC DNA]</scope>
    <source>
        <strain evidence="2">Snail1</strain>
        <tissue evidence="2">Muscle</tissue>
    </source>
</reference>
<dbReference type="PANTHER" id="PTHR28457">
    <property type="entry name" value="COILED-COIL DOMAIN-CONTAINING PROTEIN 189"/>
    <property type="match status" value="1"/>
</dbReference>
<accession>A0AAN9GAR4</accession>
<keyword evidence="3" id="KW-1185">Reference proteome</keyword>
<dbReference type="EMBL" id="JBAMIC010000011">
    <property type="protein sequence ID" value="KAK7101237.1"/>
    <property type="molecule type" value="Genomic_DNA"/>
</dbReference>
<feature type="region of interest" description="Disordered" evidence="1">
    <location>
        <begin position="256"/>
        <end position="322"/>
    </location>
</feature>
<dbReference type="InterPro" id="IPR032727">
    <property type="entry name" value="CLAMP"/>
</dbReference>